<dbReference type="Gene3D" id="1.20.58.410">
    <property type="entry name" value="Release factor"/>
    <property type="match status" value="1"/>
</dbReference>
<dbReference type="SUPFAM" id="SSF75620">
    <property type="entry name" value="Release factor"/>
    <property type="match status" value="1"/>
</dbReference>
<keyword evidence="4" id="KW-0963">Cytoplasm</keyword>
<evidence type="ECO:0000313" key="8">
    <source>
        <dbReference type="Proteomes" id="UP000460549"/>
    </source>
</evidence>
<evidence type="ECO:0000256" key="5">
    <source>
        <dbReference type="NCBIfam" id="TIGR00020"/>
    </source>
</evidence>
<dbReference type="InterPro" id="IPR004374">
    <property type="entry name" value="PrfB"/>
</dbReference>
<dbReference type="AlphaFoldDB" id="A0A7X2TPQ7"/>
<feature type="modified residue" description="N5-methylglutamine" evidence="4">
    <location>
        <position position="249"/>
    </location>
</feature>
<evidence type="ECO:0000256" key="4">
    <source>
        <dbReference type="HAMAP-Rule" id="MF_00094"/>
    </source>
</evidence>
<dbReference type="RefSeq" id="WP_154424590.1">
    <property type="nucleotide sequence ID" value="NZ_VUNN01000003.1"/>
</dbReference>
<feature type="domain" description="Prokaryotic-type class I peptide chain release factors" evidence="6">
    <location>
        <begin position="242"/>
        <end position="258"/>
    </location>
</feature>
<organism evidence="7 8">
    <name type="scientific">Bullifex porci</name>
    <dbReference type="NCBI Taxonomy" id="2606638"/>
    <lineage>
        <taxon>Bacteria</taxon>
        <taxon>Pseudomonadati</taxon>
        <taxon>Spirochaetota</taxon>
        <taxon>Spirochaetia</taxon>
        <taxon>Spirochaetales</taxon>
        <taxon>Spirochaetaceae</taxon>
        <taxon>Bullifex</taxon>
    </lineage>
</organism>
<dbReference type="InterPro" id="IPR005139">
    <property type="entry name" value="PCRF"/>
</dbReference>
<dbReference type="NCBIfam" id="TIGR00020">
    <property type="entry name" value="prfB"/>
    <property type="match status" value="1"/>
</dbReference>
<dbReference type="Gene3D" id="3.30.160.20">
    <property type="match status" value="1"/>
</dbReference>
<evidence type="ECO:0000256" key="1">
    <source>
        <dbReference type="ARBA" id="ARBA00010835"/>
    </source>
</evidence>
<evidence type="ECO:0000313" key="7">
    <source>
        <dbReference type="EMBL" id="MSU05691.1"/>
    </source>
</evidence>
<proteinExistence type="inferred from homology"/>
<dbReference type="Pfam" id="PF00472">
    <property type="entry name" value="RF-1"/>
    <property type="match status" value="1"/>
</dbReference>
<dbReference type="GO" id="GO:0016149">
    <property type="term" value="F:translation release factor activity, codon specific"/>
    <property type="evidence" value="ECO:0007669"/>
    <property type="project" value="UniProtKB-UniRule"/>
</dbReference>
<dbReference type="SMART" id="SM00937">
    <property type="entry name" value="PCRF"/>
    <property type="match status" value="1"/>
</dbReference>
<dbReference type="EMBL" id="VUNN01000003">
    <property type="protein sequence ID" value="MSU05691.1"/>
    <property type="molecule type" value="Genomic_DNA"/>
</dbReference>
<reference evidence="7 8" key="1">
    <citation type="submission" date="2019-08" db="EMBL/GenBank/DDBJ databases">
        <title>In-depth cultivation of the pig gut microbiome towards novel bacterial diversity and tailored functional studies.</title>
        <authorList>
            <person name="Wylensek D."/>
            <person name="Hitch T.C.A."/>
            <person name="Clavel T."/>
        </authorList>
    </citation>
    <scope>NUCLEOTIDE SEQUENCE [LARGE SCALE GENOMIC DNA]</scope>
    <source>
        <strain evidence="7 8">NM-380-WT-3C1</strain>
    </source>
</reference>
<dbReference type="PROSITE" id="PS00745">
    <property type="entry name" value="RF_PROK_I"/>
    <property type="match status" value="1"/>
</dbReference>
<dbReference type="InterPro" id="IPR045853">
    <property type="entry name" value="Pep_chain_release_fac_I_sf"/>
</dbReference>
<dbReference type="PANTHER" id="PTHR43116">
    <property type="entry name" value="PEPTIDE CHAIN RELEASE FACTOR 2"/>
    <property type="match status" value="1"/>
</dbReference>
<comment type="similarity">
    <text evidence="1 4">Belongs to the prokaryotic/mitochondrial release factor family.</text>
</comment>
<comment type="caution">
    <text evidence="7">The sequence shown here is derived from an EMBL/GenBank/DDBJ whole genome shotgun (WGS) entry which is preliminary data.</text>
</comment>
<name>A0A7X2TPQ7_9SPIO</name>
<dbReference type="InterPro" id="IPR000352">
    <property type="entry name" value="Pep_chain_release_fac_I"/>
</dbReference>
<evidence type="ECO:0000256" key="3">
    <source>
        <dbReference type="ARBA" id="ARBA00022917"/>
    </source>
</evidence>
<dbReference type="GO" id="GO:0005737">
    <property type="term" value="C:cytoplasm"/>
    <property type="evidence" value="ECO:0007669"/>
    <property type="project" value="UniProtKB-SubCell"/>
</dbReference>
<comment type="PTM">
    <text evidence="4">Methylated by PrmC. Methylation increases the termination efficiency of RF2.</text>
</comment>
<dbReference type="FunFam" id="3.30.160.20:FF:000004">
    <property type="entry name" value="Peptide chain release factor 1"/>
    <property type="match status" value="1"/>
</dbReference>
<dbReference type="HAMAP" id="MF_00094">
    <property type="entry name" value="Rel_fac_2"/>
    <property type="match status" value="1"/>
</dbReference>
<dbReference type="Proteomes" id="UP000460549">
    <property type="component" value="Unassembled WGS sequence"/>
</dbReference>
<evidence type="ECO:0000259" key="6">
    <source>
        <dbReference type="PROSITE" id="PS00745"/>
    </source>
</evidence>
<dbReference type="Pfam" id="PF03462">
    <property type="entry name" value="PCRF"/>
    <property type="match status" value="1"/>
</dbReference>
<comment type="subcellular location">
    <subcellularLocation>
        <location evidence="4">Cytoplasm</location>
    </subcellularLocation>
</comment>
<keyword evidence="8" id="KW-1185">Reference proteome</keyword>
<keyword evidence="2 4" id="KW-0488">Methylation</keyword>
<gene>
    <name evidence="4" type="primary">prfB</name>
    <name evidence="7" type="ORF">FYJ80_02700</name>
</gene>
<evidence type="ECO:0000256" key="2">
    <source>
        <dbReference type="ARBA" id="ARBA00022481"/>
    </source>
</evidence>
<dbReference type="PANTHER" id="PTHR43116:SF3">
    <property type="entry name" value="CLASS I PEPTIDE CHAIN RELEASE FACTOR"/>
    <property type="match status" value="1"/>
</dbReference>
<keyword evidence="3 4" id="KW-0648">Protein biosynthesis</keyword>
<protein>
    <recommendedName>
        <fullName evidence="4 5">Peptide chain release factor 2</fullName>
        <shortName evidence="4">RF-2</shortName>
    </recommendedName>
</protein>
<comment type="function">
    <text evidence="4">Peptide chain release factor 2 directs the termination of translation in response to the peptide chain termination codons UGA and UAA.</text>
</comment>
<accession>A0A7X2TPQ7</accession>
<dbReference type="Gene3D" id="3.30.70.1660">
    <property type="match status" value="1"/>
</dbReference>
<sequence length="367" mass="42377">MFLHNKNVFDTVKEEAYNVWRRLEASDIEKKIENVEAKTLEPGFWDDKQNAEKVFAELNGLKDSYYPWKELIAEIKDTEELIEMYSSEEDPAIEEEICSQIEGLEKKFHPLKLKTLLDGKFDKNDMFLSIHAGAGGTEACDWANMLLRMYLRWCERHGFKSEVLDILEDEGGIKSATVRVSGAYAFGYLKGEAGVHRLVRISPFDAQKRRHTSFTSVYASPVIDDDIEIELKPEDYRLDTYRAGGAGGQHVNKTDSAVRITHYATGIVVQCQNERSQFMNKDVAFKMLRSRLYEYYQKQREEEHQKDAIAKKDIAWGSQIRSYVFQPYTMVKDHRTGVQVGNINAVMDGDLDDFIESYLNWNKEQNG</sequence>